<accession>A0A431TTI8</accession>
<dbReference type="Gene3D" id="3.55.50.30">
    <property type="match status" value="1"/>
</dbReference>
<feature type="signal peptide" evidence="5">
    <location>
        <begin position="1"/>
        <end position="29"/>
    </location>
</feature>
<evidence type="ECO:0000256" key="3">
    <source>
        <dbReference type="ARBA" id="ARBA00023237"/>
    </source>
</evidence>
<evidence type="ECO:0000313" key="8">
    <source>
        <dbReference type="Proteomes" id="UP000267418"/>
    </source>
</evidence>
<feature type="chain" id="PRO_5019186335" evidence="5">
    <location>
        <begin position="30"/>
        <end position="247"/>
    </location>
</feature>
<evidence type="ECO:0000313" key="7">
    <source>
        <dbReference type="EMBL" id="RTQ37367.1"/>
    </source>
</evidence>
<keyword evidence="2" id="KW-0472">Membrane</keyword>
<keyword evidence="5" id="KW-0732">Signal</keyword>
<keyword evidence="8" id="KW-1185">Reference proteome</keyword>
<evidence type="ECO:0000256" key="2">
    <source>
        <dbReference type="ARBA" id="ARBA00023136"/>
    </source>
</evidence>
<feature type="region of interest" description="Disordered" evidence="4">
    <location>
        <begin position="130"/>
        <end position="149"/>
    </location>
</feature>
<name>A0A431TTI8_9BURK</name>
<dbReference type="GO" id="GO:0019867">
    <property type="term" value="C:outer membrane"/>
    <property type="evidence" value="ECO:0007669"/>
    <property type="project" value="InterPro"/>
</dbReference>
<dbReference type="Gene3D" id="3.30.1150.10">
    <property type="match status" value="1"/>
</dbReference>
<protein>
    <submittedName>
        <fullName evidence="7">Energy transducer TonB</fullName>
    </submittedName>
</protein>
<evidence type="ECO:0000256" key="1">
    <source>
        <dbReference type="ARBA" id="ARBA00022448"/>
    </source>
</evidence>
<dbReference type="InterPro" id="IPR011662">
    <property type="entry name" value="Secretin/TonB_short_N"/>
</dbReference>
<dbReference type="EMBL" id="RXOE01000001">
    <property type="protein sequence ID" value="RTQ37367.1"/>
    <property type="molecule type" value="Genomic_DNA"/>
</dbReference>
<dbReference type="SUPFAM" id="SSF74653">
    <property type="entry name" value="TolA/TonB C-terminal domain"/>
    <property type="match status" value="1"/>
</dbReference>
<gene>
    <name evidence="7" type="ORF">EJP69_06460</name>
</gene>
<proteinExistence type="predicted"/>
<dbReference type="SMART" id="SM00965">
    <property type="entry name" value="STN"/>
    <property type="match status" value="1"/>
</dbReference>
<dbReference type="AlphaFoldDB" id="A0A431TTI8"/>
<comment type="caution">
    <text evidence="7">The sequence shown here is derived from an EMBL/GenBank/DDBJ whole genome shotgun (WGS) entry which is preliminary data.</text>
</comment>
<keyword evidence="1" id="KW-0813">Transport</keyword>
<feature type="domain" description="Secretin/TonB short N-terminal" evidence="6">
    <location>
        <begin position="69"/>
        <end position="121"/>
    </location>
</feature>
<sequence>MRHDSPSLLHLASLALAGCMALLAVSAHAQPQQAAVAKDDAHGAERVRFDIVRQPLHAALEQYGLRTGLPVFFDAALVAGRESNAVHAVTTPSEALRMLLKDTGLVADYAGSAATAAFVLKSAPVDAVAAPDSNADTEGTGAMPTASPDRGYDGLVQTRIWEAFCGNPRTAPGDYRAAMRFVIDGTGRIANAFLLHTSGDRARDGAILDTLSRTRIDRPPPPGMAQPLTMLILPRTQTPGLECPAQR</sequence>
<evidence type="ECO:0000259" key="6">
    <source>
        <dbReference type="SMART" id="SM00965"/>
    </source>
</evidence>
<evidence type="ECO:0000256" key="5">
    <source>
        <dbReference type="SAM" id="SignalP"/>
    </source>
</evidence>
<organism evidence="7 8">
    <name type="scientific">Variovorax gossypii</name>
    <dbReference type="NCBI Taxonomy" id="1679495"/>
    <lineage>
        <taxon>Bacteria</taxon>
        <taxon>Pseudomonadati</taxon>
        <taxon>Pseudomonadota</taxon>
        <taxon>Betaproteobacteria</taxon>
        <taxon>Burkholderiales</taxon>
        <taxon>Comamonadaceae</taxon>
        <taxon>Variovorax</taxon>
    </lineage>
</organism>
<dbReference type="OrthoDB" id="8858530at2"/>
<keyword evidence="3" id="KW-0998">Cell outer membrane</keyword>
<reference evidence="7 8" key="1">
    <citation type="submission" date="2018-12" db="EMBL/GenBank/DDBJ databases">
        <title>The genome of Variovorax gossypii DSM 100435.</title>
        <authorList>
            <person name="Gao J."/>
            <person name="Sun J."/>
        </authorList>
    </citation>
    <scope>NUCLEOTIDE SEQUENCE [LARGE SCALE GENOMIC DNA]</scope>
    <source>
        <strain evidence="7 8">DSM 100435</strain>
    </source>
</reference>
<dbReference type="PROSITE" id="PS51257">
    <property type="entry name" value="PROKAR_LIPOPROTEIN"/>
    <property type="match status" value="1"/>
</dbReference>
<dbReference type="Pfam" id="PF13103">
    <property type="entry name" value="TonB_2"/>
    <property type="match status" value="1"/>
</dbReference>
<dbReference type="Proteomes" id="UP000267418">
    <property type="component" value="Unassembled WGS sequence"/>
</dbReference>
<evidence type="ECO:0000256" key="4">
    <source>
        <dbReference type="SAM" id="MobiDB-lite"/>
    </source>
</evidence>